<evidence type="ECO:0000313" key="6">
    <source>
        <dbReference type="Proteomes" id="UP000092600"/>
    </source>
</evidence>
<evidence type="ECO:0000256" key="4">
    <source>
        <dbReference type="SAM" id="MobiDB-lite"/>
    </source>
</evidence>
<keyword evidence="1" id="KW-0677">Repeat</keyword>
<dbReference type="AlphaFoldDB" id="A0A199VTE9"/>
<dbReference type="Gene3D" id="1.25.40.10">
    <property type="entry name" value="Tetratricopeptide repeat domain"/>
    <property type="match status" value="2"/>
</dbReference>
<name>A0A199VTE9_ANACO</name>
<gene>
    <name evidence="5" type="ORF">ACMD2_14651</name>
</gene>
<dbReference type="InterPro" id="IPR011990">
    <property type="entry name" value="TPR-like_helical_dom_sf"/>
</dbReference>
<feature type="compositionally biased region" description="Acidic residues" evidence="4">
    <location>
        <begin position="86"/>
        <end position="95"/>
    </location>
</feature>
<feature type="region of interest" description="Disordered" evidence="4">
    <location>
        <begin position="47"/>
        <end position="151"/>
    </location>
</feature>
<feature type="repeat" description="PPR" evidence="3">
    <location>
        <begin position="420"/>
        <end position="454"/>
    </location>
</feature>
<proteinExistence type="predicted"/>
<dbReference type="PANTHER" id="PTHR47930">
    <property type="entry name" value="YALI0C12947P"/>
    <property type="match status" value="1"/>
</dbReference>
<evidence type="ECO:0000256" key="2">
    <source>
        <dbReference type="ARBA" id="ARBA00022946"/>
    </source>
</evidence>
<evidence type="ECO:0000313" key="5">
    <source>
        <dbReference type="EMBL" id="OAY80273.1"/>
    </source>
</evidence>
<dbReference type="PROSITE" id="PS51375">
    <property type="entry name" value="PPR"/>
    <property type="match status" value="1"/>
</dbReference>
<dbReference type="EMBL" id="LSRQ01000910">
    <property type="protein sequence ID" value="OAY80273.1"/>
    <property type="molecule type" value="Genomic_DNA"/>
</dbReference>
<keyword evidence="2" id="KW-0809">Transit peptide</keyword>
<sequence length="563" mass="63310">MNHILSTFNFSNPPLHKNHNEIRRGNGRFGSNRADRIAVSARFRSKPKLSQALRNQQTKTKAPLNLEGSGSQVFDEEGSDKFELSKEEEDDDDESGGCSDGSGWTQEELDAISALFDRPIPRKPVKPSKERPLPLPSPYKTRPDGIPMPKRHIRSNARSVVSSRLSFSDRVRKNPQVLVKIAREIAALPSPESDVSAILDRYAPFLRKGSLSMTIRELGHMGLPERALQTLLWAQKQQQQKNGLFPDDQILASTVQVLARFGRLKLGSEIKNYLSSASRSVLEAMARGFIRAGNLNLARKILLLAKDGRRTLDSSIHAKLILEAGKTPDGYKLASALLDELGEREEFDLKPQDCTAVMKVCVRLRRFEAVESLFDWFKESGRRPSVVMYTTVMHSRYCDRKYREGLALIWEMEGSNCLLDLPAYRVVIKLCVASNDLARAVRYFSRLKEAGFVPTYDIYCDMIKVYAAFGRVAKCKQLCREAESVGLKLDALIEVARSLGLSITVIWRLAFDFSGMTDNVKFMKPTNFSSSEFPLPKSPLAKEIRCLCGVLARDERTMMRAPA</sequence>
<dbReference type="Pfam" id="PF13812">
    <property type="entry name" value="PPR_3"/>
    <property type="match status" value="1"/>
</dbReference>
<dbReference type="Proteomes" id="UP000092600">
    <property type="component" value="Unassembled WGS sequence"/>
</dbReference>
<reference evidence="5 6" key="1">
    <citation type="journal article" date="2016" name="DNA Res.">
        <title>The draft genome of MD-2 pineapple using hybrid error correction of long reads.</title>
        <authorList>
            <person name="Redwan R.M."/>
            <person name="Saidin A."/>
            <person name="Kumar S.V."/>
        </authorList>
    </citation>
    <scope>NUCLEOTIDE SEQUENCE [LARGE SCALE GENOMIC DNA]</scope>
    <source>
        <strain evidence="6">cv. MD2</strain>
        <tissue evidence="5">Leaf</tissue>
    </source>
</reference>
<dbReference type="STRING" id="4615.A0A199VTE9"/>
<protein>
    <submittedName>
        <fullName evidence="5">Pentatricopeptide repeat-containing protein</fullName>
    </submittedName>
</protein>
<dbReference type="InterPro" id="IPR002885">
    <property type="entry name" value="PPR_rpt"/>
</dbReference>
<evidence type="ECO:0000256" key="1">
    <source>
        <dbReference type="ARBA" id="ARBA00022737"/>
    </source>
</evidence>
<organism evidence="5 6">
    <name type="scientific">Ananas comosus</name>
    <name type="common">Pineapple</name>
    <name type="synonym">Ananas ananas</name>
    <dbReference type="NCBI Taxonomy" id="4615"/>
    <lineage>
        <taxon>Eukaryota</taxon>
        <taxon>Viridiplantae</taxon>
        <taxon>Streptophyta</taxon>
        <taxon>Embryophyta</taxon>
        <taxon>Tracheophyta</taxon>
        <taxon>Spermatophyta</taxon>
        <taxon>Magnoliopsida</taxon>
        <taxon>Liliopsida</taxon>
        <taxon>Poales</taxon>
        <taxon>Bromeliaceae</taxon>
        <taxon>Bromelioideae</taxon>
        <taxon>Ananas</taxon>
    </lineage>
</organism>
<comment type="caution">
    <text evidence="5">The sequence shown here is derived from an EMBL/GenBank/DDBJ whole genome shotgun (WGS) entry which is preliminary data.</text>
</comment>
<dbReference type="PANTHER" id="PTHR47930:SF2">
    <property type="entry name" value="PENTATRICOPEPTIDE REPEAT PROTEIN (AFU_ORTHOLOGUE AFUA_8G04250)"/>
    <property type="match status" value="1"/>
</dbReference>
<accession>A0A199VTE9</accession>
<evidence type="ECO:0000256" key="3">
    <source>
        <dbReference type="PROSITE-ProRule" id="PRU00708"/>
    </source>
</evidence>